<dbReference type="Proteomes" id="UP000342249">
    <property type="component" value="Unassembled WGS sequence"/>
</dbReference>
<gene>
    <name evidence="2" type="ORF">E4V82_03825</name>
</gene>
<dbReference type="EMBL" id="SPSF01000014">
    <property type="protein sequence ID" value="MPQ61240.1"/>
    <property type="molecule type" value="Genomic_DNA"/>
</dbReference>
<dbReference type="Pfam" id="PF13391">
    <property type="entry name" value="HNH_2"/>
    <property type="match status" value="1"/>
</dbReference>
<evidence type="ECO:0000313" key="3">
    <source>
        <dbReference type="Proteomes" id="UP000342249"/>
    </source>
</evidence>
<keyword evidence="2" id="KW-0540">Nuclease</keyword>
<feature type="domain" description="HNH nuclease" evidence="1">
    <location>
        <begin position="199"/>
        <end position="250"/>
    </location>
</feature>
<reference evidence="2 3" key="1">
    <citation type="journal article" date="2019" name="Lett. Appl. Microbiol.">
        <title>A case of 'blown pack' spoilage of vacuum-packaged pork likely associated with Clostridium estertheticum in Canada.</title>
        <authorList>
            <person name="Zhang P."/>
            <person name="Ward P."/>
            <person name="McMullen L.M."/>
            <person name="Yang X."/>
        </authorList>
    </citation>
    <scope>NUCLEOTIDE SEQUENCE [LARGE SCALE GENOMIC DNA]</scope>
    <source>
        <strain evidence="2 3">MA19</strain>
    </source>
</reference>
<dbReference type="AlphaFoldDB" id="A0A5N7IJT7"/>
<comment type="caution">
    <text evidence="2">The sequence shown here is derived from an EMBL/GenBank/DDBJ whole genome shotgun (WGS) entry which is preliminary data.</text>
</comment>
<dbReference type="GO" id="GO:0004519">
    <property type="term" value="F:endonuclease activity"/>
    <property type="evidence" value="ECO:0007669"/>
    <property type="project" value="UniProtKB-KW"/>
</dbReference>
<protein>
    <submittedName>
        <fullName evidence="2">HNH endonuclease</fullName>
    </submittedName>
</protein>
<evidence type="ECO:0000313" key="2">
    <source>
        <dbReference type="EMBL" id="MPQ61240.1"/>
    </source>
</evidence>
<dbReference type="InterPro" id="IPR003615">
    <property type="entry name" value="HNH_nuc"/>
</dbReference>
<name>A0A5N7IJT7_9CLOT</name>
<organism evidence="2 3">
    <name type="scientific">Clostridium estertheticum</name>
    <dbReference type="NCBI Taxonomy" id="238834"/>
    <lineage>
        <taxon>Bacteria</taxon>
        <taxon>Bacillati</taxon>
        <taxon>Bacillota</taxon>
        <taxon>Clostridia</taxon>
        <taxon>Eubacteriales</taxon>
        <taxon>Clostridiaceae</taxon>
        <taxon>Clostridium</taxon>
    </lineage>
</organism>
<proteinExistence type="predicted"/>
<evidence type="ECO:0000259" key="1">
    <source>
        <dbReference type="Pfam" id="PF13391"/>
    </source>
</evidence>
<accession>A0A5N7IJT7</accession>
<keyword evidence="2" id="KW-0378">Hydrolase</keyword>
<keyword evidence="2" id="KW-0255">Endonuclease</keyword>
<sequence>MNIVRNDIKNWVFSCDSMSYNVISAFKELNEVDWGTDKNVMKGDYVYIYLVAPIKKIILKTKVVIDNIGENEFIDDSKFMLKEITKSEKTKYIRLKLITSFSDNIRNMLTYEILRQNGLNGPIQGPLILNNNKILWSYIDKIENKQKVDEIEKKEVEKITELDKILSRTLGVTEKDALIKIRIGQGLFKKKLEMIECQCKICGLKSKKLLIASHIKPWKDCNDNERLDDNNGFLLCPNHDALFDKGYICFGDDGKIMISKLIEKNCYKLLNISSSDQIALTDKNKGYLKWHRDKIFKR</sequence>